<comment type="caution">
    <text evidence="1">The sequence shown here is derived from an EMBL/GenBank/DDBJ whole genome shotgun (WGS) entry which is preliminary data.</text>
</comment>
<organism evidence="1 2">
    <name type="scientific">Leptolyngbya foveolarum</name>
    <dbReference type="NCBI Taxonomy" id="47253"/>
    <lineage>
        <taxon>Bacteria</taxon>
        <taxon>Bacillati</taxon>
        <taxon>Cyanobacteriota</taxon>
        <taxon>Cyanophyceae</taxon>
        <taxon>Leptolyngbyales</taxon>
        <taxon>Leptolyngbyaceae</taxon>
        <taxon>Leptolyngbya group</taxon>
        <taxon>Leptolyngbya</taxon>
    </lineage>
</organism>
<reference evidence="2" key="1">
    <citation type="submission" date="2018-04" db="EMBL/GenBank/DDBJ databases">
        <authorList>
            <person name="Cornet L."/>
        </authorList>
    </citation>
    <scope>NUCLEOTIDE SEQUENCE [LARGE SCALE GENOMIC DNA]</scope>
</reference>
<reference evidence="1 2" key="2">
    <citation type="submission" date="2018-06" db="EMBL/GenBank/DDBJ databases">
        <title>Metagenomic assembly of (sub)arctic Cyanobacteria and their associated microbiome from non-axenic cultures.</title>
        <authorList>
            <person name="Baurain D."/>
        </authorList>
    </citation>
    <scope>NUCLEOTIDE SEQUENCE [LARGE SCALE GENOMIC DNA]</scope>
    <source>
        <strain evidence="1">ULC129bin1</strain>
    </source>
</reference>
<dbReference type="AlphaFoldDB" id="A0A2W4TW17"/>
<gene>
    <name evidence="1" type="ORF">DCF25_18675</name>
</gene>
<dbReference type="EMBL" id="QBMC01000168">
    <property type="protein sequence ID" value="PZO11834.1"/>
    <property type="molecule type" value="Genomic_DNA"/>
</dbReference>
<evidence type="ECO:0000313" key="1">
    <source>
        <dbReference type="EMBL" id="PZO11834.1"/>
    </source>
</evidence>
<protein>
    <submittedName>
        <fullName evidence="1">Uncharacterized protein</fullName>
    </submittedName>
</protein>
<sequence>MVQTTAYKFDFAACVFLDLSNHILTQQNNRYAFYASSSIDCCFLAKNASWYDAVGNSWLGGDTFTTGESADAAPDADSV</sequence>
<proteinExistence type="predicted"/>
<accession>A0A2W4TW17</accession>
<dbReference type="Proteomes" id="UP000249354">
    <property type="component" value="Unassembled WGS sequence"/>
</dbReference>
<name>A0A2W4TW17_9CYAN</name>
<evidence type="ECO:0000313" key="2">
    <source>
        <dbReference type="Proteomes" id="UP000249354"/>
    </source>
</evidence>